<organism evidence="1 2">
    <name type="scientific">Vanilla planifolia</name>
    <name type="common">Vanilla</name>
    <dbReference type="NCBI Taxonomy" id="51239"/>
    <lineage>
        <taxon>Eukaryota</taxon>
        <taxon>Viridiplantae</taxon>
        <taxon>Streptophyta</taxon>
        <taxon>Embryophyta</taxon>
        <taxon>Tracheophyta</taxon>
        <taxon>Spermatophyta</taxon>
        <taxon>Magnoliopsida</taxon>
        <taxon>Liliopsida</taxon>
        <taxon>Asparagales</taxon>
        <taxon>Orchidaceae</taxon>
        <taxon>Vanilloideae</taxon>
        <taxon>Vanilleae</taxon>
        <taxon>Vanilla</taxon>
    </lineage>
</organism>
<accession>A0A835QHM2</accession>
<dbReference type="EMBL" id="JADCNM010000009">
    <property type="protein sequence ID" value="KAG0469142.1"/>
    <property type="molecule type" value="Genomic_DNA"/>
</dbReference>
<sequence>MISKSFPVRFFENLGPSDCARSLPETQEKLFGASLAITDDCCLLVSMLTAERCGQKHSESREAAAFQSSGVVNKISSQIELSQKTCSSISNQSEFFRILDYIPLSVESEESFILEEDQNYGSTALEHPLCTESCSFIPH</sequence>
<evidence type="ECO:0000313" key="2">
    <source>
        <dbReference type="Proteomes" id="UP000639772"/>
    </source>
</evidence>
<comment type="caution">
    <text evidence="1">The sequence shown here is derived from an EMBL/GenBank/DDBJ whole genome shotgun (WGS) entry which is preliminary data.</text>
</comment>
<protein>
    <submittedName>
        <fullName evidence="1">Uncharacterized protein</fullName>
    </submittedName>
</protein>
<name>A0A835QHM2_VANPL</name>
<evidence type="ECO:0000313" key="1">
    <source>
        <dbReference type="EMBL" id="KAG0469142.1"/>
    </source>
</evidence>
<dbReference type="AlphaFoldDB" id="A0A835QHM2"/>
<reference evidence="1 2" key="1">
    <citation type="journal article" date="2020" name="Nat. Food">
        <title>A phased Vanilla planifolia genome enables genetic improvement of flavour and production.</title>
        <authorList>
            <person name="Hasing T."/>
            <person name="Tang H."/>
            <person name="Brym M."/>
            <person name="Khazi F."/>
            <person name="Huang T."/>
            <person name="Chambers A.H."/>
        </authorList>
    </citation>
    <scope>NUCLEOTIDE SEQUENCE [LARGE SCALE GENOMIC DNA]</scope>
    <source>
        <tissue evidence="1">Leaf</tissue>
    </source>
</reference>
<proteinExistence type="predicted"/>
<gene>
    <name evidence="1" type="ORF">HPP92_018470</name>
</gene>
<dbReference type="Proteomes" id="UP000639772">
    <property type="component" value="Chromosome 9"/>
</dbReference>